<dbReference type="RefSeq" id="WP_252914220.1">
    <property type="nucleotide sequence ID" value="NZ_JAAAML010000001.1"/>
</dbReference>
<sequence length="234" mass="25861">MRILIIQHSGKEHAGGFRPLFSRDGHQVIACTAPDEIGDAELNGIDGLWVLGGPMQVWEAGELPWLSREIDLIREAVLERKLPYFGICLGHQLLAHVLGGEVAPAAKSEVGLLHVSKCGNPPMFEGLSEEFGCFQWHSAEVSRLPPGAEVTASSDHCNVQAMVWGGTAHSFQFHAELDTGTLADWYDIEQCEEMLRTHIGDDANRIFDDLSAAEASLSLMRENLYRHWISSFAR</sequence>
<dbReference type="EMBL" id="JAAAML010000001">
    <property type="protein sequence ID" value="MCO6406648.1"/>
    <property type="molecule type" value="Genomic_DNA"/>
</dbReference>
<organism evidence="2 3">
    <name type="scientific">Hoeflea alexandrii</name>
    <dbReference type="NCBI Taxonomy" id="288436"/>
    <lineage>
        <taxon>Bacteria</taxon>
        <taxon>Pseudomonadati</taxon>
        <taxon>Pseudomonadota</taxon>
        <taxon>Alphaproteobacteria</taxon>
        <taxon>Hyphomicrobiales</taxon>
        <taxon>Rhizobiaceae</taxon>
        <taxon>Hoeflea</taxon>
    </lineage>
</organism>
<proteinExistence type="predicted"/>
<dbReference type="InterPro" id="IPR017926">
    <property type="entry name" value="GATASE"/>
</dbReference>
<dbReference type="SUPFAM" id="SSF52317">
    <property type="entry name" value="Class I glutamine amidotransferase-like"/>
    <property type="match status" value="1"/>
</dbReference>
<name>A0ABT1CKJ7_9HYPH</name>
<evidence type="ECO:0000313" key="2">
    <source>
        <dbReference type="EMBL" id="MCO6406648.1"/>
    </source>
</evidence>
<reference evidence="2 3" key="1">
    <citation type="submission" date="2020-01" db="EMBL/GenBank/DDBJ databases">
        <title>Genomes of bacteria type strains.</title>
        <authorList>
            <person name="Chen J."/>
            <person name="Zhu S."/>
            <person name="Yang J."/>
        </authorList>
    </citation>
    <scope>NUCLEOTIDE SEQUENCE [LARGE SCALE GENOMIC DNA]</scope>
    <source>
        <strain evidence="2 3">DSM 16655</strain>
    </source>
</reference>
<dbReference type="Gene3D" id="3.40.50.880">
    <property type="match status" value="1"/>
</dbReference>
<dbReference type="InterPro" id="IPR044992">
    <property type="entry name" value="ChyE-like"/>
</dbReference>
<evidence type="ECO:0000313" key="3">
    <source>
        <dbReference type="Proteomes" id="UP001320715"/>
    </source>
</evidence>
<accession>A0ABT1CKJ7</accession>
<dbReference type="PANTHER" id="PTHR42695:SF5">
    <property type="entry name" value="GLUTAMINE AMIDOTRANSFERASE YLR126C-RELATED"/>
    <property type="match status" value="1"/>
</dbReference>
<gene>
    <name evidence="2" type="ORF">GTW23_00560</name>
</gene>
<dbReference type="Proteomes" id="UP001320715">
    <property type="component" value="Unassembled WGS sequence"/>
</dbReference>
<dbReference type="CDD" id="cd01741">
    <property type="entry name" value="GATase1_1"/>
    <property type="match status" value="1"/>
</dbReference>
<dbReference type="Pfam" id="PF00117">
    <property type="entry name" value="GATase"/>
    <property type="match status" value="1"/>
</dbReference>
<comment type="caution">
    <text evidence="2">The sequence shown here is derived from an EMBL/GenBank/DDBJ whole genome shotgun (WGS) entry which is preliminary data.</text>
</comment>
<dbReference type="InterPro" id="IPR029062">
    <property type="entry name" value="Class_I_gatase-like"/>
</dbReference>
<feature type="domain" description="Glutamine amidotransferase" evidence="1">
    <location>
        <begin position="28"/>
        <end position="180"/>
    </location>
</feature>
<protein>
    <submittedName>
        <fullName evidence="2">Type 1 glutamine amidotransferase</fullName>
    </submittedName>
</protein>
<dbReference type="PANTHER" id="PTHR42695">
    <property type="entry name" value="GLUTAMINE AMIDOTRANSFERASE YLR126C-RELATED"/>
    <property type="match status" value="1"/>
</dbReference>
<keyword evidence="3" id="KW-1185">Reference proteome</keyword>
<keyword evidence="2" id="KW-0315">Glutamine amidotransferase</keyword>
<dbReference type="PROSITE" id="PS51273">
    <property type="entry name" value="GATASE_TYPE_1"/>
    <property type="match status" value="1"/>
</dbReference>
<evidence type="ECO:0000259" key="1">
    <source>
        <dbReference type="Pfam" id="PF00117"/>
    </source>
</evidence>